<sequence length="172" mass="19392">MADTTTLQPEVVFDDNVLAKIASNTAQEVDGVLSLQGNLIDDISNRFTDKDRPQTGVSIDTDDDDQTVGIELTAVLAYGKNGREILNRVAEKIAKAVKSMTGYQVTKLKMVVKDMLTMEEWRQQNDKQQNDKQQNDKQQDDKQPSEKHPDEPSHHEQHPSDKQPKPAPDMQH</sequence>
<comment type="similarity">
    <text evidence="1">Belongs to the asp23 family.</text>
</comment>
<feature type="region of interest" description="Disordered" evidence="3">
    <location>
        <begin position="122"/>
        <end position="172"/>
    </location>
</feature>
<comment type="caution">
    <text evidence="4">The sequence shown here is derived from an EMBL/GenBank/DDBJ whole genome shotgun (WGS) entry which is preliminary data.</text>
</comment>
<name>A0ABX5D1B1_LACPE</name>
<dbReference type="EMBL" id="PVOB01000065">
    <property type="protein sequence ID" value="PRO95338.1"/>
    <property type="molecule type" value="Genomic_DNA"/>
</dbReference>
<reference evidence="4 5" key="1">
    <citation type="submission" date="2018-03" db="EMBL/GenBank/DDBJ databases">
        <title>Draft Genome Sequences of six Lactobacillus pentosus Strains Isolated from Brines of Traditionally Fermented Spanish-Style Green Table Olives.</title>
        <authorList>
            <person name="Calero-Delgado B."/>
            <person name="Martin-Platero A.M."/>
            <person name="Perez-Pulido A.J."/>
            <person name="Benitez-Cabello A."/>
            <person name="Casimiro-Soriguer C.S."/>
            <person name="Martinez-Bueno M."/>
            <person name="Arroyo-Lopez F.N."/>
            <person name="Rodriguez-Gomez F."/>
            <person name="Bautista-Gallego J."/>
            <person name="Garrido-Fernandez A."/>
            <person name="Jimenez-Diaz R."/>
        </authorList>
    </citation>
    <scope>NUCLEOTIDE SEQUENCE [LARGE SCALE GENOMIC DNA]</scope>
    <source>
        <strain evidence="4 5">IG2</strain>
    </source>
</reference>
<evidence type="ECO:0000256" key="3">
    <source>
        <dbReference type="SAM" id="MobiDB-lite"/>
    </source>
</evidence>
<proteinExistence type="inferred from homology"/>
<accession>A0ABX5D1B1</accession>
<dbReference type="Proteomes" id="UP000238378">
    <property type="component" value="Unassembled WGS sequence"/>
</dbReference>
<dbReference type="RefSeq" id="WP_105961061.1">
    <property type="nucleotide sequence ID" value="NZ_OZ061355.1"/>
</dbReference>
<dbReference type="PANTHER" id="PTHR34297:SF3">
    <property type="entry name" value="ALKALINE SHOCK PROTEIN 23"/>
    <property type="match status" value="1"/>
</dbReference>
<protein>
    <recommendedName>
        <fullName evidence="2">Stress response regulator gls24 homolog</fullName>
    </recommendedName>
</protein>
<evidence type="ECO:0000256" key="1">
    <source>
        <dbReference type="ARBA" id="ARBA00005721"/>
    </source>
</evidence>
<evidence type="ECO:0000313" key="4">
    <source>
        <dbReference type="EMBL" id="PRO95338.1"/>
    </source>
</evidence>
<dbReference type="InterPro" id="IPR005531">
    <property type="entry name" value="Asp23"/>
</dbReference>
<gene>
    <name evidence="4" type="ORF">C6Y08_05060</name>
</gene>
<dbReference type="PANTHER" id="PTHR34297">
    <property type="entry name" value="HYPOTHETICAL CYTOSOLIC PROTEIN-RELATED"/>
    <property type="match status" value="1"/>
</dbReference>
<dbReference type="Pfam" id="PF03780">
    <property type="entry name" value="Asp23"/>
    <property type="match status" value="1"/>
</dbReference>
<feature type="compositionally biased region" description="Basic and acidic residues" evidence="3">
    <location>
        <begin position="122"/>
        <end position="164"/>
    </location>
</feature>
<evidence type="ECO:0000256" key="2">
    <source>
        <dbReference type="ARBA" id="ARBA00039575"/>
    </source>
</evidence>
<evidence type="ECO:0000313" key="5">
    <source>
        <dbReference type="Proteomes" id="UP000238378"/>
    </source>
</evidence>
<keyword evidence="5" id="KW-1185">Reference proteome</keyword>
<organism evidence="4 5">
    <name type="scientific">Lactiplantibacillus pentosus</name>
    <name type="common">Lactobacillus pentosus</name>
    <dbReference type="NCBI Taxonomy" id="1589"/>
    <lineage>
        <taxon>Bacteria</taxon>
        <taxon>Bacillati</taxon>
        <taxon>Bacillota</taxon>
        <taxon>Bacilli</taxon>
        <taxon>Lactobacillales</taxon>
        <taxon>Lactobacillaceae</taxon>
        <taxon>Lactiplantibacillus</taxon>
    </lineage>
</organism>